<evidence type="ECO:0000256" key="1">
    <source>
        <dbReference type="SAM" id="MobiDB-lite"/>
    </source>
</evidence>
<dbReference type="EnsemblMetazoa" id="Aqu2.1.12358_001">
    <property type="protein sequence ID" value="Aqu2.1.12358_001"/>
    <property type="gene ID" value="Aqu2.1.12358"/>
</dbReference>
<reference evidence="2" key="1">
    <citation type="submission" date="2017-05" db="UniProtKB">
        <authorList>
            <consortium name="EnsemblMetazoa"/>
        </authorList>
    </citation>
    <scope>IDENTIFICATION</scope>
</reference>
<accession>A0A1X7TDD3</accession>
<evidence type="ECO:0000313" key="2">
    <source>
        <dbReference type="EnsemblMetazoa" id="Aqu2.1.12358_001"/>
    </source>
</evidence>
<protein>
    <submittedName>
        <fullName evidence="2">Uncharacterized protein</fullName>
    </submittedName>
</protein>
<name>A0A1X7TDD3_AMPQE</name>
<dbReference type="InParanoid" id="A0A1X7TDD3"/>
<proteinExistence type="predicted"/>
<sequence length="108" mass="11628">MSEPPTGPSLTARATNVQWAYGYANRNQQWHVNAAKWSGTNSGHALSNEWSCLLPRAGNPLREQLSSRAGLGFVPHIGMKGPIRATPLLGGPNRDSGLLQADYTNMGE</sequence>
<organism evidence="2">
    <name type="scientific">Amphimedon queenslandica</name>
    <name type="common">Sponge</name>
    <dbReference type="NCBI Taxonomy" id="400682"/>
    <lineage>
        <taxon>Eukaryota</taxon>
        <taxon>Metazoa</taxon>
        <taxon>Porifera</taxon>
        <taxon>Demospongiae</taxon>
        <taxon>Heteroscleromorpha</taxon>
        <taxon>Haplosclerida</taxon>
        <taxon>Niphatidae</taxon>
        <taxon>Amphimedon</taxon>
    </lineage>
</organism>
<feature type="region of interest" description="Disordered" evidence="1">
    <location>
        <begin position="85"/>
        <end position="108"/>
    </location>
</feature>
<dbReference type="AlphaFoldDB" id="A0A1X7TDD3"/>